<evidence type="ECO:0000256" key="1">
    <source>
        <dbReference type="SAM" id="MobiDB-lite"/>
    </source>
</evidence>
<dbReference type="KEGG" id="ria:C7V51_14200"/>
<name>A0AAD1AER9_9MICO</name>
<organism evidence="2 3">
    <name type="scientific">Rathayibacter iranicus</name>
    <dbReference type="NCBI Taxonomy" id="59737"/>
    <lineage>
        <taxon>Bacteria</taxon>
        <taxon>Bacillati</taxon>
        <taxon>Actinomycetota</taxon>
        <taxon>Actinomycetes</taxon>
        <taxon>Micrococcales</taxon>
        <taxon>Microbacteriaceae</taxon>
        <taxon>Rathayibacter</taxon>
    </lineage>
</organism>
<accession>A0AAD1AER9</accession>
<proteinExistence type="predicted"/>
<evidence type="ECO:0000313" key="2">
    <source>
        <dbReference type="EMBL" id="AZZ56898.1"/>
    </source>
</evidence>
<dbReference type="EMBL" id="CP028130">
    <property type="protein sequence ID" value="AZZ56898.1"/>
    <property type="molecule type" value="Genomic_DNA"/>
</dbReference>
<evidence type="ECO:0000313" key="3">
    <source>
        <dbReference type="Proteomes" id="UP000283946"/>
    </source>
</evidence>
<dbReference type="PROSITE" id="PS51318">
    <property type="entry name" value="TAT"/>
    <property type="match status" value="1"/>
</dbReference>
<reference evidence="2 3" key="1">
    <citation type="submission" date="2018-03" db="EMBL/GenBank/DDBJ databases">
        <title>Bacteriophage NCPPB3778 and a type I-E CRISPR drive the evolution of the US Biological Select Agent, Rathayibacter toxicus.</title>
        <authorList>
            <person name="Davis E.W.II."/>
            <person name="Tabima J.F."/>
            <person name="Weisberg A.J."/>
            <person name="Dantas Lopes L."/>
            <person name="Wiseman M.S."/>
            <person name="Wiseman M.S."/>
            <person name="Pupko T."/>
            <person name="Belcher M.S."/>
            <person name="Sechler A.J."/>
            <person name="Tancos M.A."/>
            <person name="Schroeder B.K."/>
            <person name="Murray T.D."/>
            <person name="Luster D.G."/>
            <person name="Schneider W.L."/>
            <person name="Rogers E."/>
            <person name="Andreote F.D."/>
            <person name="Grunwald N.J."/>
            <person name="Putnam M.L."/>
            <person name="Chang J.H."/>
        </authorList>
    </citation>
    <scope>NUCLEOTIDE SEQUENCE [LARGE SCALE GENOMIC DNA]</scope>
    <source>
        <strain evidence="2 3">NCCPB 2253</strain>
    </source>
</reference>
<gene>
    <name evidence="2" type="ORF">C7V51_14200</name>
</gene>
<dbReference type="AlphaFoldDB" id="A0AAD1AER9"/>
<protein>
    <submittedName>
        <fullName evidence="2">Uncharacterized protein</fullName>
    </submittedName>
</protein>
<dbReference type="Proteomes" id="UP000283946">
    <property type="component" value="Chromosome"/>
</dbReference>
<dbReference type="RefSeq" id="WP_104266108.1">
    <property type="nucleotide sequence ID" value="NZ_CP028130.1"/>
</dbReference>
<sequence>MNDKIAESTQTDSTPTEPLRTLRRRTILAGAVWSVPAVGVALATPAAAAASATATGTIVFDPNQYRGTRANDRVKFTPLTGLITVSRGSLPTRVFINFSDPSPGRVDLRRDAGRYTTVNQATGRFQFTGVYNAIVGGDNPFGFAYAGVEEADSGGITFGYATAELIG</sequence>
<feature type="region of interest" description="Disordered" evidence="1">
    <location>
        <begin position="1"/>
        <end position="20"/>
    </location>
</feature>
<dbReference type="InterPro" id="IPR006311">
    <property type="entry name" value="TAT_signal"/>
</dbReference>